<evidence type="ECO:0000313" key="4">
    <source>
        <dbReference type="Proteomes" id="UP000182983"/>
    </source>
</evidence>
<dbReference type="RefSeq" id="WP_074768258.1">
    <property type="nucleotide sequence ID" value="NZ_FNWO01000007.1"/>
</dbReference>
<keyword evidence="1" id="KW-0472">Membrane</keyword>
<dbReference type="OrthoDB" id="9805623at2"/>
<dbReference type="PANTHER" id="PTHR35793:SF2">
    <property type="entry name" value="INNER MEMBRANE PROTEIN YJIG"/>
    <property type="match status" value="1"/>
</dbReference>
<feature type="domain" description="Nucleoside transporter/FeoB GTPase Gate" evidence="2">
    <location>
        <begin position="47"/>
        <end position="157"/>
    </location>
</feature>
<feature type="transmembrane region" description="Helical" evidence="1">
    <location>
        <begin position="387"/>
        <end position="409"/>
    </location>
</feature>
<name>A0A1H6HX85_MAGFU</name>
<keyword evidence="4" id="KW-1185">Reference proteome</keyword>
<dbReference type="Pfam" id="PF07670">
    <property type="entry name" value="Gate"/>
    <property type="match status" value="2"/>
</dbReference>
<dbReference type="AlphaFoldDB" id="A0A1H6HX85"/>
<feature type="domain" description="Nucleoside transporter/FeoB GTPase Gate" evidence="2">
    <location>
        <begin position="278"/>
        <end position="380"/>
    </location>
</feature>
<gene>
    <name evidence="3" type="ORF">SAMN04244559_02089</name>
</gene>
<accession>A0A1H6HX85</accession>
<organism evidence="3 4">
    <name type="scientific">Magnetospirillum fulvum</name>
    <name type="common">Rhodospirillum fulvum</name>
    <dbReference type="NCBI Taxonomy" id="1082"/>
    <lineage>
        <taxon>Bacteria</taxon>
        <taxon>Pseudomonadati</taxon>
        <taxon>Pseudomonadota</taxon>
        <taxon>Alphaproteobacteria</taxon>
        <taxon>Rhodospirillales</taxon>
        <taxon>Rhodospirillaceae</taxon>
        <taxon>Magnetospirillum</taxon>
    </lineage>
</organism>
<dbReference type="Proteomes" id="UP000182983">
    <property type="component" value="Unassembled WGS sequence"/>
</dbReference>
<feature type="transmembrane region" description="Helical" evidence="1">
    <location>
        <begin position="242"/>
        <end position="260"/>
    </location>
</feature>
<dbReference type="EMBL" id="FNWO01000007">
    <property type="protein sequence ID" value="SEH38763.1"/>
    <property type="molecule type" value="Genomic_DNA"/>
</dbReference>
<dbReference type="PIRSF" id="PIRSF036542">
    <property type="entry name" value="SpmA_SpmB"/>
    <property type="match status" value="1"/>
</dbReference>
<dbReference type="InterPro" id="IPR052549">
    <property type="entry name" value="SpmB"/>
</dbReference>
<evidence type="ECO:0000256" key="1">
    <source>
        <dbReference type="SAM" id="Phobius"/>
    </source>
</evidence>
<keyword evidence="1" id="KW-0812">Transmembrane</keyword>
<dbReference type="InterPro" id="IPR011415">
    <property type="entry name" value="SpmA_SpmB"/>
</dbReference>
<feature type="transmembrane region" description="Helical" evidence="1">
    <location>
        <begin position="93"/>
        <end position="117"/>
    </location>
</feature>
<evidence type="ECO:0000259" key="2">
    <source>
        <dbReference type="Pfam" id="PF07670"/>
    </source>
</evidence>
<feature type="transmembrane region" description="Helical" evidence="1">
    <location>
        <begin position="280"/>
        <end position="304"/>
    </location>
</feature>
<dbReference type="InterPro" id="IPR011642">
    <property type="entry name" value="Gate_dom"/>
</dbReference>
<protein>
    <submittedName>
        <fullName evidence="3">Spore maturation protein SpmA</fullName>
    </submittedName>
</protein>
<feature type="transmembrane region" description="Helical" evidence="1">
    <location>
        <begin position="214"/>
        <end position="235"/>
    </location>
</feature>
<proteinExistence type="predicted"/>
<evidence type="ECO:0000313" key="3">
    <source>
        <dbReference type="EMBL" id="SEH38763.1"/>
    </source>
</evidence>
<reference evidence="4" key="1">
    <citation type="submission" date="2016-10" db="EMBL/GenBank/DDBJ databases">
        <authorList>
            <person name="Varghese N."/>
            <person name="Submissions S."/>
        </authorList>
    </citation>
    <scope>NUCLEOTIDE SEQUENCE [LARGE SCALE GENOMIC DNA]</scope>
    <source>
        <strain evidence="4">DSM 13234</strain>
    </source>
</reference>
<feature type="transmembrane region" description="Helical" evidence="1">
    <location>
        <begin position="169"/>
        <end position="189"/>
    </location>
</feature>
<feature type="transmembrane region" description="Helical" evidence="1">
    <location>
        <begin position="352"/>
        <end position="375"/>
    </location>
</feature>
<dbReference type="PANTHER" id="PTHR35793">
    <property type="entry name" value="INNER MEMBRANE PROTEIN YJIG"/>
    <property type="match status" value="1"/>
</dbReference>
<feature type="transmembrane region" description="Helical" evidence="1">
    <location>
        <begin position="137"/>
        <end position="157"/>
    </location>
</feature>
<keyword evidence="1" id="KW-1133">Transmembrane helix</keyword>
<dbReference type="GO" id="GO:0005886">
    <property type="term" value="C:plasma membrane"/>
    <property type="evidence" value="ECO:0007669"/>
    <property type="project" value="TreeGrafter"/>
</dbReference>
<sequence length="414" mass="42188">MNAVFLVLVAASFAAAAWTEVSGPGGAMEALSAAIVEQAAASVPLAFGLIGIMALFLGLMKVAEAAGLLDSVARLLRPLLTRLFPEIPADHPAMGAMVMNIAANLLGLGNAATPFGIRAMEHLERLNPHPGTASNAQVLFLAINTAGLTLLPTKVIALRASTGAADPAAVVGPTLAATLVALVVAVLAARGLQRVSPAPVPLPSLPRRDPAPPLSWPSVVAVVVLLALVPLLLAYGTLIGPWLLPGLVAGILLYGAAKRVAVYETFVAGARAGFGVAVKIIPYLVAILMAVGMIRASGVLAAILEPLGRLTAPLGLPAEALMMAAMRTLSGSGSYGLLAAQMKDPAIGPDGYLGILLGTLYGSTETTFYVLAVYFGAVGIRRIRHALVVGLLADLSALIAALLVCSWLSTPIAQ</sequence>
<feature type="transmembrane region" description="Helical" evidence="1">
    <location>
        <begin position="43"/>
        <end position="72"/>
    </location>
</feature>